<protein>
    <recommendedName>
        <fullName evidence="4">ESX-1 secretion-associated protein EspA/EspE-like domain-containing protein</fullName>
    </recommendedName>
</protein>
<feature type="compositionally biased region" description="Acidic residues" evidence="1">
    <location>
        <begin position="436"/>
        <end position="448"/>
    </location>
</feature>
<feature type="compositionally biased region" description="Low complexity" evidence="1">
    <location>
        <begin position="517"/>
        <end position="540"/>
    </location>
</feature>
<proteinExistence type="predicted"/>
<feature type="compositionally biased region" description="Acidic residues" evidence="1">
    <location>
        <begin position="308"/>
        <end position="351"/>
    </location>
</feature>
<reference evidence="2 3" key="1">
    <citation type="submission" date="2024-06" db="EMBL/GenBank/DDBJ databases">
        <title>The Natural Products Discovery Center: Release of the First 8490 Sequenced Strains for Exploring Actinobacteria Biosynthetic Diversity.</title>
        <authorList>
            <person name="Kalkreuter E."/>
            <person name="Kautsar S.A."/>
            <person name="Yang D."/>
            <person name="Bader C.D."/>
            <person name="Teijaro C.N."/>
            <person name="Fluegel L."/>
            <person name="Davis C.M."/>
            <person name="Simpson J.R."/>
            <person name="Lauterbach L."/>
            <person name="Steele A.D."/>
            <person name="Gui C."/>
            <person name="Meng S."/>
            <person name="Li G."/>
            <person name="Viehrig K."/>
            <person name="Ye F."/>
            <person name="Su P."/>
            <person name="Kiefer A.F."/>
            <person name="Nichols A."/>
            <person name="Cepeda A.J."/>
            <person name="Yan W."/>
            <person name="Fan B."/>
            <person name="Jiang Y."/>
            <person name="Adhikari A."/>
            <person name="Zheng C.-J."/>
            <person name="Schuster L."/>
            <person name="Cowan T.M."/>
            <person name="Smanski M.J."/>
            <person name="Chevrette M.G."/>
            <person name="De Carvalho L.P.S."/>
            <person name="Shen B."/>
        </authorList>
    </citation>
    <scope>NUCLEOTIDE SEQUENCE [LARGE SCALE GENOMIC DNA]</scope>
    <source>
        <strain evidence="2 3">NPDC050403</strain>
    </source>
</reference>
<evidence type="ECO:0000313" key="2">
    <source>
        <dbReference type="EMBL" id="MEV0711603.1"/>
    </source>
</evidence>
<feature type="region of interest" description="Disordered" evidence="1">
    <location>
        <begin position="422"/>
        <end position="559"/>
    </location>
</feature>
<dbReference type="RefSeq" id="WP_357788136.1">
    <property type="nucleotide sequence ID" value="NZ_JBFAKC010000016.1"/>
</dbReference>
<feature type="compositionally biased region" description="Acidic residues" evidence="1">
    <location>
        <begin position="462"/>
        <end position="497"/>
    </location>
</feature>
<dbReference type="EMBL" id="JBFAKC010000016">
    <property type="protein sequence ID" value="MEV0711603.1"/>
    <property type="molecule type" value="Genomic_DNA"/>
</dbReference>
<feature type="region of interest" description="Disordered" evidence="1">
    <location>
        <begin position="274"/>
        <end position="362"/>
    </location>
</feature>
<feature type="compositionally biased region" description="Polar residues" evidence="1">
    <location>
        <begin position="547"/>
        <end position="559"/>
    </location>
</feature>
<dbReference type="Proteomes" id="UP001551695">
    <property type="component" value="Unassembled WGS sequence"/>
</dbReference>
<sequence>MIGATTRTEADRILDTGIGGLRYFEVFLPRYREWVGHTPAAGDYSTLVARYDQQRGMDLERFTAFATVLGEELQEIIDQAGVQTSRLAELPSRWNGSQAADSAEQFFAGVTRRTQADVEDLSSIQAIAASVIEELTQAVQFKADTIGSDFATEEAAGKSSEQIDWIIDCARGQARAPGSSIEERLATLLADYEPDTAAQQRCANWLNQVFVPEIDNKVEAFLAICDAADTEVASQYDQLITALNNLDPAEYTSPGGNPSSDTDLSYTAGQSQYSTVANQDPETAEPDDEHDMSTVPAAQKNSSLNLEDTSEDTSDDHKDEDEDDSDEDDEDQGDEDDGDEDDEDDSDEDEAATPGAWTPDDIATVVSAVGEITGTIPDMITAVGSLASGVGDLISATSDVISATGEATTAVITAVGESAAAVLDTVDDQPGVSEAPTDEVDTDPEDPPAETASEESPRSEESAEEPTEEADNEPVPETQEEEPEVADLADPSTEDPEPVVPREQDLEEVPDTAQPNASSNAALTGLTLTGLSATSQSATQRSRWDSETQLPTTSSDTPQ</sequence>
<evidence type="ECO:0000256" key="1">
    <source>
        <dbReference type="SAM" id="MobiDB-lite"/>
    </source>
</evidence>
<comment type="caution">
    <text evidence="2">The sequence shown here is derived from an EMBL/GenBank/DDBJ whole genome shotgun (WGS) entry which is preliminary data.</text>
</comment>
<evidence type="ECO:0000313" key="3">
    <source>
        <dbReference type="Proteomes" id="UP001551695"/>
    </source>
</evidence>
<name>A0ABV3G1X8_9NOCA</name>
<gene>
    <name evidence="2" type="ORF">AB0I48_29005</name>
</gene>
<organism evidence="2 3">
    <name type="scientific">Nocardia aurea</name>
    <dbReference type="NCBI Taxonomy" id="2144174"/>
    <lineage>
        <taxon>Bacteria</taxon>
        <taxon>Bacillati</taxon>
        <taxon>Actinomycetota</taxon>
        <taxon>Actinomycetes</taxon>
        <taxon>Mycobacteriales</taxon>
        <taxon>Nocardiaceae</taxon>
        <taxon>Nocardia</taxon>
    </lineage>
</organism>
<keyword evidence="3" id="KW-1185">Reference proteome</keyword>
<accession>A0ABV3G1X8</accession>
<evidence type="ECO:0008006" key="4">
    <source>
        <dbReference type="Google" id="ProtNLM"/>
    </source>
</evidence>